<evidence type="ECO:0000313" key="4">
    <source>
        <dbReference type="Proteomes" id="UP000321484"/>
    </source>
</evidence>
<dbReference type="Gene3D" id="1.10.30.50">
    <property type="match status" value="1"/>
</dbReference>
<gene>
    <name evidence="3" type="ORF">AFE02nite_15380</name>
</gene>
<organism evidence="3 4">
    <name type="scientific">Actinotalea fermentans</name>
    <dbReference type="NCBI Taxonomy" id="43671"/>
    <lineage>
        <taxon>Bacteria</taxon>
        <taxon>Bacillati</taxon>
        <taxon>Actinomycetota</taxon>
        <taxon>Actinomycetes</taxon>
        <taxon>Micrococcales</taxon>
        <taxon>Cellulomonadaceae</taxon>
        <taxon>Actinotalea</taxon>
    </lineage>
</organism>
<dbReference type="InterPro" id="IPR002711">
    <property type="entry name" value="HNH"/>
</dbReference>
<dbReference type="OrthoDB" id="5241234at2"/>
<proteinExistence type="predicted"/>
<reference evidence="3 4" key="1">
    <citation type="submission" date="2019-07" db="EMBL/GenBank/DDBJ databases">
        <title>Whole genome shotgun sequence of Actinotalea fermentans NBRC 105374.</title>
        <authorList>
            <person name="Hosoyama A."/>
            <person name="Uohara A."/>
            <person name="Ohji S."/>
            <person name="Ichikawa N."/>
        </authorList>
    </citation>
    <scope>NUCLEOTIDE SEQUENCE [LARGE SCALE GENOMIC DNA]</scope>
    <source>
        <strain evidence="3 4">NBRC 105374</strain>
    </source>
</reference>
<dbReference type="Proteomes" id="UP000321484">
    <property type="component" value="Unassembled WGS sequence"/>
</dbReference>
<sequence>MEAAEVARVCRRLRTGAIPAADGERIDLLRALEELKSVATAVQASVALAVDARAREVEAAAGVPAEHRGRDVPVRLGLALRESPVRARSFLGAAKAWHAEMPHTFAALRAGVLSPWRATVLVRETACLPVEVRVRIDEEVCADQRSLGGLGTQALVARVRRRAADLDPAAVAARARRAAGDRAVWVRPAPDTMTYVTALLPVAQGVGVYAALRRAADLAGGDGRSRGQVMADTLVERVTGQATADAVPVMVNLVISDETLLGSGSAPAAVVDAAGAGGAVPAQVARAMVAGGLDADAAWLRRIYADPAGRLVAASSAGRFFADGLADLLRVRDQGLCRTPYCDAPVRHLDHVRPAAQDGPTELENGQGLCEACNLAKNAGGFTQAVTGDGLHTVITTTATGHRYRSTAPPLPRPAKAWPRGRPEASPAEVLLAELLARVA</sequence>
<evidence type="ECO:0000259" key="2">
    <source>
        <dbReference type="SMART" id="SM00507"/>
    </source>
</evidence>
<dbReference type="GO" id="GO:0008270">
    <property type="term" value="F:zinc ion binding"/>
    <property type="evidence" value="ECO:0007669"/>
    <property type="project" value="InterPro"/>
</dbReference>
<keyword evidence="3" id="KW-0255">Endonuclease</keyword>
<feature type="region of interest" description="Disordered" evidence="1">
    <location>
        <begin position="402"/>
        <end position="422"/>
    </location>
</feature>
<name>A0A511YX72_9CELL</name>
<comment type="caution">
    <text evidence="3">The sequence shown here is derived from an EMBL/GenBank/DDBJ whole genome shotgun (WGS) entry which is preliminary data.</text>
</comment>
<dbReference type="AlphaFoldDB" id="A0A511YX72"/>
<accession>A0A511YX72</accession>
<protein>
    <submittedName>
        <fullName evidence="3">HNH endonuclease</fullName>
    </submittedName>
</protein>
<dbReference type="GO" id="GO:0004519">
    <property type="term" value="F:endonuclease activity"/>
    <property type="evidence" value="ECO:0007669"/>
    <property type="project" value="UniProtKB-KW"/>
</dbReference>
<dbReference type="CDD" id="cd00085">
    <property type="entry name" value="HNHc"/>
    <property type="match status" value="1"/>
</dbReference>
<evidence type="ECO:0000256" key="1">
    <source>
        <dbReference type="SAM" id="MobiDB-lite"/>
    </source>
</evidence>
<feature type="domain" description="HNH nuclease" evidence="2">
    <location>
        <begin position="324"/>
        <end position="375"/>
    </location>
</feature>
<dbReference type="GO" id="GO:0003676">
    <property type="term" value="F:nucleic acid binding"/>
    <property type="evidence" value="ECO:0007669"/>
    <property type="project" value="InterPro"/>
</dbReference>
<keyword evidence="4" id="KW-1185">Reference proteome</keyword>
<evidence type="ECO:0000313" key="3">
    <source>
        <dbReference type="EMBL" id="GEN79804.1"/>
    </source>
</evidence>
<keyword evidence="3" id="KW-0540">Nuclease</keyword>
<dbReference type="RefSeq" id="WP_146819395.1">
    <property type="nucleotide sequence ID" value="NZ_BJYK01000004.1"/>
</dbReference>
<dbReference type="SMART" id="SM00507">
    <property type="entry name" value="HNHc"/>
    <property type="match status" value="1"/>
</dbReference>
<dbReference type="EMBL" id="BJYK01000004">
    <property type="protein sequence ID" value="GEN79804.1"/>
    <property type="molecule type" value="Genomic_DNA"/>
</dbReference>
<dbReference type="InterPro" id="IPR003615">
    <property type="entry name" value="HNH_nuc"/>
</dbReference>
<keyword evidence="3" id="KW-0378">Hydrolase</keyword>
<dbReference type="Pfam" id="PF01844">
    <property type="entry name" value="HNH"/>
    <property type="match status" value="1"/>
</dbReference>